<dbReference type="PROSITE" id="PS50112">
    <property type="entry name" value="PAS"/>
    <property type="match status" value="1"/>
</dbReference>
<dbReference type="InterPro" id="IPR036388">
    <property type="entry name" value="WH-like_DNA-bd_sf"/>
</dbReference>
<dbReference type="RefSeq" id="WP_038264352.1">
    <property type="nucleotide sequence ID" value="NZ_FSRH01000011.1"/>
</dbReference>
<dbReference type="InterPro" id="IPR025943">
    <property type="entry name" value="Sigma_54_int_dom_ATP-bd_2"/>
</dbReference>
<dbReference type="InterPro" id="IPR000014">
    <property type="entry name" value="PAS"/>
</dbReference>
<evidence type="ECO:0000259" key="4">
    <source>
        <dbReference type="PROSITE" id="PS50112"/>
    </source>
</evidence>
<reference evidence="5 6" key="1">
    <citation type="submission" date="2014-03" db="EMBL/GenBank/DDBJ databases">
        <title>Genome sequence of Clostridium litorale W6, DSM 5388.</title>
        <authorList>
            <person name="Poehlein A."/>
            <person name="Jagirdar A."/>
            <person name="Khonsari B."/>
            <person name="Chibani C.M."/>
            <person name="Gutierrez Gutierrez D.A."/>
            <person name="Davydova E."/>
            <person name="Alghaithi H.S."/>
            <person name="Nair K.P."/>
            <person name="Dhamotharan K."/>
            <person name="Chandran L."/>
            <person name="G W."/>
            <person name="Daniel R."/>
        </authorList>
    </citation>
    <scope>NUCLEOTIDE SEQUENCE [LARGE SCALE GENOMIC DNA]</scope>
    <source>
        <strain evidence="5 6">W6</strain>
    </source>
</reference>
<dbReference type="Gene3D" id="3.30.450.20">
    <property type="entry name" value="PAS domain"/>
    <property type="match status" value="1"/>
</dbReference>
<evidence type="ECO:0000313" key="6">
    <source>
        <dbReference type="Proteomes" id="UP000027946"/>
    </source>
</evidence>
<name>A0A069RFH5_PEPLI</name>
<dbReference type="InterPro" id="IPR027417">
    <property type="entry name" value="P-loop_NTPase"/>
</dbReference>
<dbReference type="SUPFAM" id="SSF52540">
    <property type="entry name" value="P-loop containing nucleoside triphosphate hydrolases"/>
    <property type="match status" value="1"/>
</dbReference>
<keyword evidence="1" id="KW-0547">Nucleotide-binding</keyword>
<dbReference type="InterPro" id="IPR003593">
    <property type="entry name" value="AAA+_ATPase"/>
</dbReference>
<dbReference type="GO" id="GO:0006355">
    <property type="term" value="P:regulation of DNA-templated transcription"/>
    <property type="evidence" value="ECO:0007669"/>
    <property type="project" value="InterPro"/>
</dbReference>
<dbReference type="InterPro" id="IPR025662">
    <property type="entry name" value="Sigma_54_int_dom_ATP-bd_1"/>
</dbReference>
<gene>
    <name evidence="5" type="primary">stc5</name>
    <name evidence="5" type="ORF">CLIT_10c05160</name>
</gene>
<keyword evidence="2" id="KW-0067">ATP-binding</keyword>
<dbReference type="EMBL" id="JJMM01000010">
    <property type="protein sequence ID" value="KDR95789.1"/>
    <property type="molecule type" value="Genomic_DNA"/>
</dbReference>
<keyword evidence="6" id="KW-1185">Reference proteome</keyword>
<proteinExistence type="predicted"/>
<organism evidence="5 6">
    <name type="scientific">Peptoclostridium litorale DSM 5388</name>
    <dbReference type="NCBI Taxonomy" id="1121324"/>
    <lineage>
        <taxon>Bacteria</taxon>
        <taxon>Bacillati</taxon>
        <taxon>Bacillota</taxon>
        <taxon>Clostridia</taxon>
        <taxon>Peptostreptococcales</taxon>
        <taxon>Peptoclostridiaceae</taxon>
        <taxon>Peptoclostridium</taxon>
    </lineage>
</organism>
<dbReference type="Gene3D" id="1.10.10.10">
    <property type="entry name" value="Winged helix-like DNA-binding domain superfamily/Winged helix DNA-binding domain"/>
    <property type="match status" value="1"/>
</dbReference>
<evidence type="ECO:0000256" key="2">
    <source>
        <dbReference type="ARBA" id="ARBA00022840"/>
    </source>
</evidence>
<dbReference type="InterPro" id="IPR058031">
    <property type="entry name" value="AAA_lid_NorR"/>
</dbReference>
<comment type="caution">
    <text evidence="5">The sequence shown here is derived from an EMBL/GenBank/DDBJ whole genome shotgun (WGS) entry which is preliminary data.</text>
</comment>
<dbReference type="Gene3D" id="3.40.50.300">
    <property type="entry name" value="P-loop containing nucleotide triphosphate hydrolases"/>
    <property type="match status" value="1"/>
</dbReference>
<dbReference type="eggNOG" id="COG3829">
    <property type="taxonomic scope" value="Bacteria"/>
</dbReference>
<dbReference type="Pfam" id="PF00158">
    <property type="entry name" value="Sigma54_activat"/>
    <property type="match status" value="1"/>
</dbReference>
<accession>A0A069RFH5</accession>
<feature type="domain" description="Sigma-54 factor interaction" evidence="3">
    <location>
        <begin position="338"/>
        <end position="564"/>
    </location>
</feature>
<dbReference type="AlphaFoldDB" id="A0A069RFH5"/>
<dbReference type="PANTHER" id="PTHR32071">
    <property type="entry name" value="TRANSCRIPTIONAL REGULATORY PROTEIN"/>
    <property type="match status" value="1"/>
</dbReference>
<dbReference type="GO" id="GO:0005524">
    <property type="term" value="F:ATP binding"/>
    <property type="evidence" value="ECO:0007669"/>
    <property type="project" value="UniProtKB-KW"/>
</dbReference>
<evidence type="ECO:0000259" key="3">
    <source>
        <dbReference type="PROSITE" id="PS50045"/>
    </source>
</evidence>
<dbReference type="CDD" id="cd00009">
    <property type="entry name" value="AAA"/>
    <property type="match status" value="1"/>
</dbReference>
<evidence type="ECO:0000313" key="5">
    <source>
        <dbReference type="EMBL" id="KDR95789.1"/>
    </source>
</evidence>
<dbReference type="Proteomes" id="UP000027946">
    <property type="component" value="Unassembled WGS sequence"/>
</dbReference>
<dbReference type="SUPFAM" id="SSF55785">
    <property type="entry name" value="PYP-like sensor domain (PAS domain)"/>
    <property type="match status" value="1"/>
</dbReference>
<dbReference type="InterPro" id="IPR035965">
    <property type="entry name" value="PAS-like_dom_sf"/>
</dbReference>
<dbReference type="Pfam" id="PF25601">
    <property type="entry name" value="AAA_lid_14"/>
    <property type="match status" value="1"/>
</dbReference>
<dbReference type="InterPro" id="IPR002078">
    <property type="entry name" value="Sigma_54_int"/>
</dbReference>
<dbReference type="PROSITE" id="PS00676">
    <property type="entry name" value="SIGMA54_INTERACT_2"/>
    <property type="match status" value="1"/>
</dbReference>
<dbReference type="STRING" id="1121324.CLIT_10c05160"/>
<dbReference type="FunFam" id="3.40.50.300:FF:000006">
    <property type="entry name" value="DNA-binding transcriptional regulator NtrC"/>
    <property type="match status" value="1"/>
</dbReference>
<dbReference type="PROSITE" id="PS50045">
    <property type="entry name" value="SIGMA54_INTERACT_4"/>
    <property type="match status" value="1"/>
</dbReference>
<dbReference type="OrthoDB" id="9803970at2"/>
<dbReference type="PROSITE" id="PS00675">
    <property type="entry name" value="SIGMA54_INTERACT_1"/>
    <property type="match status" value="1"/>
</dbReference>
<protein>
    <submittedName>
        <fullName evidence="5">Signal-transduction and transcriptional-control protein Stc</fullName>
    </submittedName>
</protein>
<sequence length="680" mass="76434">MKKRVALIAGTESTRIYLEKQLYEYISAVADIESYSMERGLSGFEQADLLVLSSNMMHEQLEESEIIGNAREVVVARRTINYDFVDKIVLIPKGTDVIFVNDSKRTTLESIQTLKRLGIDHINYIEHYPGISSLPSGIDVCITVGEMDKVPPGMKNVYDIGTRIIDFPTIAEILSKLEALDERAEKFSDKYLIKLINVAKRLAKSTQEIAKLYEGLNVVIDGFNDGILVYDQNGCISVLNENLKKMLKISGGGIIGRQLKCVVRGKDLIEFLMSDEIEKTQILDVDGFEVMVKKVLIEKNNSFIAIFRGARQAIEENERIKRELVNKGYYAKYTFDDIVGSSVQIKKTKEICKRLAKSDLTILVEGESGTGKELFASAVHNASGRRKGPFLAVNFSALPDELIESELFGYEEGSFTGAAKGGKAGLFEQADGGTIFLDEIGDVSLKMQARLLRVLQEKEVMRIGARQIKPVDVRVIAATNKNLDEMMKMKIFREDLYYRLKIGYVQIPPLRNRKDDIRELVEHFINIETSEKITMSESVIESLVGYDWHGNVRELKNSMSYMMAVRSGGVITFDDMPENLICNEKPQNIKLQFQNGGIGMQGLGVEEVEILKEILILRRRGEIAGRDKISKNLEGRRISLTSCQVRHRLQRLEDMGLVIKSRGKRGTVLTVKGEEAISGL</sequence>
<dbReference type="SMART" id="SM00382">
    <property type="entry name" value="AAA"/>
    <property type="match status" value="1"/>
</dbReference>
<feature type="domain" description="PAS" evidence="4">
    <location>
        <begin position="212"/>
        <end position="281"/>
    </location>
</feature>
<evidence type="ECO:0000256" key="1">
    <source>
        <dbReference type="ARBA" id="ARBA00022741"/>
    </source>
</evidence>
<dbReference type="Gene3D" id="1.10.8.60">
    <property type="match status" value="1"/>
</dbReference>